<evidence type="ECO:0000313" key="2">
    <source>
        <dbReference type="WBParaSite" id="MCU_004230-RA"/>
    </source>
</evidence>
<evidence type="ECO:0000256" key="1">
    <source>
        <dbReference type="SAM" id="SignalP"/>
    </source>
</evidence>
<sequence length="114" mass="13011">MKGQFVGLLLFFAWLTLAERRLVECEDNACQLGAAPCVNGRCKNRRRTPSNELESWLRPVRSSWNRRGALKEKVHVVFSGCKTEFCVVSDLEGYDCRAGRCHFVCYGKECFIDA</sequence>
<reference evidence="2" key="1">
    <citation type="submission" date="2019-11" db="UniProtKB">
        <authorList>
            <consortium name="WormBaseParasite"/>
        </authorList>
    </citation>
    <scope>IDENTIFICATION</scope>
</reference>
<protein>
    <submittedName>
        <fullName evidence="2">Secreted protein</fullName>
    </submittedName>
</protein>
<name>A0A5K3F1P8_MESCO</name>
<proteinExistence type="predicted"/>
<dbReference type="AlphaFoldDB" id="A0A5K3F1P8"/>
<feature type="signal peptide" evidence="1">
    <location>
        <begin position="1"/>
        <end position="18"/>
    </location>
</feature>
<dbReference type="WBParaSite" id="MCU_004230-RA">
    <property type="protein sequence ID" value="MCU_004230-RA"/>
    <property type="gene ID" value="MCU_004230"/>
</dbReference>
<keyword evidence="1" id="KW-0732">Signal</keyword>
<feature type="chain" id="PRO_5024327587" evidence="1">
    <location>
        <begin position="19"/>
        <end position="114"/>
    </location>
</feature>
<accession>A0A5K3F1P8</accession>
<organism evidence="2">
    <name type="scientific">Mesocestoides corti</name>
    <name type="common">Flatworm</name>
    <dbReference type="NCBI Taxonomy" id="53468"/>
    <lineage>
        <taxon>Eukaryota</taxon>
        <taxon>Metazoa</taxon>
        <taxon>Spiralia</taxon>
        <taxon>Lophotrochozoa</taxon>
        <taxon>Platyhelminthes</taxon>
        <taxon>Cestoda</taxon>
        <taxon>Eucestoda</taxon>
        <taxon>Cyclophyllidea</taxon>
        <taxon>Mesocestoididae</taxon>
        <taxon>Mesocestoides</taxon>
    </lineage>
</organism>